<dbReference type="SMART" id="SM00884">
    <property type="entry name" value="Cullin_Nedd8"/>
    <property type="match status" value="1"/>
</dbReference>
<comment type="similarity">
    <text evidence="1 4 5">Belongs to the cullin family.</text>
</comment>
<dbReference type="PROSITE" id="PS01256">
    <property type="entry name" value="CULLIN_1"/>
    <property type="match status" value="1"/>
</dbReference>
<dbReference type="SMART" id="SM00182">
    <property type="entry name" value="CULLIN"/>
    <property type="match status" value="1"/>
</dbReference>
<dbReference type="Proteomes" id="UP001165065">
    <property type="component" value="Unassembled WGS sequence"/>
</dbReference>
<sequence length="725" mass="82944">MDAMQAKEIWSGLARAIDEIHNQDASKLSFEELYRNAYNLVLHKHGEVLYSGVKASVQKHLAAVGARVAQKPDSEILAEVSKCWCDHQLKMVMVRDSICMYMDRTYVSQKKEKPVYELGLQIFRETIWEKEEVRGRLQHILLDNVLKERNGQLIDRSLMKNVLAMLLEIGQDGSQVYERDFEKQFLQSTKDFYRSESLDYLSRNSCSDYINKAERRLNEEQSRVINYLSSTTESKLMQIVETELIQQHAKNLVEMENSGCISMLMDDKTEDLRNMYDLFCRVPSTVDVLRDAVSSHVKKTGKGLVADQERVKEPLVFVTGVLAMRDKYDKIIEVSFRAEKKAAKRLKEAFETFINADSRSANYLAVYVDELMRSGLKGVSEADADERLDKVIVIFRYLQDKDVFENFYKTHLSKRLLSQKSISDECEKSMVAKLKAECGYQYTSKLEGMFNDMSISKECMDGYKREGRGGGSSSTASGGAKDVEINVDVLTMGYWPSQGAPMCQLPNEVLSVMKGFENFYLTKHTGRKLAWQTSLGTSEIKAVFGEKKHELIVSTYQMCILMLFNTEKTRTLSEIKLATGIPDGELKRHLISLCTPKHRILKKASKGKNITADDSFTYNAEFSSKYKRIKVPLVSMKETVKDGGKGGVPKAVEEDRRHLLEAAIVRIMKSRKVMKHNDLIAEVSHQLSVRFTPEPANIKKRIESLIEREYLERSESDRKVYEYLA</sequence>
<evidence type="ECO:0000259" key="6">
    <source>
        <dbReference type="PROSITE" id="PS50069"/>
    </source>
</evidence>
<comment type="caution">
    <text evidence="7">The sequence shown here is derived from an EMBL/GenBank/DDBJ whole genome shotgun (WGS) entry which is preliminary data.</text>
</comment>
<dbReference type="InterPro" id="IPR016157">
    <property type="entry name" value="Cullin_CS"/>
</dbReference>
<dbReference type="Gene3D" id="1.10.10.10">
    <property type="entry name" value="Winged helix-like DNA-binding domain superfamily/Winged helix DNA-binding domain"/>
    <property type="match status" value="1"/>
</dbReference>
<evidence type="ECO:0000256" key="5">
    <source>
        <dbReference type="RuleBase" id="RU003829"/>
    </source>
</evidence>
<dbReference type="InterPro" id="IPR036388">
    <property type="entry name" value="WH-like_DNA-bd_sf"/>
</dbReference>
<evidence type="ECO:0000256" key="4">
    <source>
        <dbReference type="PROSITE-ProRule" id="PRU00330"/>
    </source>
</evidence>
<evidence type="ECO:0000256" key="3">
    <source>
        <dbReference type="ARBA" id="ARBA00022843"/>
    </source>
</evidence>
<keyword evidence="2" id="KW-1017">Isopeptide bond</keyword>
<dbReference type="AlphaFoldDB" id="A0A9W7GBK2"/>
<dbReference type="PROSITE" id="PS50069">
    <property type="entry name" value="CULLIN_2"/>
    <property type="match status" value="1"/>
</dbReference>
<dbReference type="SUPFAM" id="SSF75632">
    <property type="entry name" value="Cullin homology domain"/>
    <property type="match status" value="1"/>
</dbReference>
<dbReference type="Pfam" id="PF00888">
    <property type="entry name" value="Cullin"/>
    <property type="match status" value="1"/>
</dbReference>
<dbReference type="SUPFAM" id="SSF74788">
    <property type="entry name" value="Cullin repeat-like"/>
    <property type="match status" value="1"/>
</dbReference>
<dbReference type="InterPro" id="IPR036317">
    <property type="entry name" value="Cullin_homology_sf"/>
</dbReference>
<dbReference type="InterPro" id="IPR016158">
    <property type="entry name" value="Cullin_homology"/>
</dbReference>
<keyword evidence="8" id="KW-1185">Reference proteome</keyword>
<accession>A0A9W7GBK2</accession>
<dbReference type="InterPro" id="IPR059120">
    <property type="entry name" value="Cullin-like_AB"/>
</dbReference>
<dbReference type="InterPro" id="IPR019559">
    <property type="entry name" value="Cullin_neddylation_domain"/>
</dbReference>
<evidence type="ECO:0000313" key="8">
    <source>
        <dbReference type="Proteomes" id="UP001165065"/>
    </source>
</evidence>
<feature type="domain" description="Cullin family profile" evidence="6">
    <location>
        <begin position="359"/>
        <end position="594"/>
    </location>
</feature>
<dbReference type="GO" id="GO:0031625">
    <property type="term" value="F:ubiquitin protein ligase binding"/>
    <property type="evidence" value="ECO:0007669"/>
    <property type="project" value="InterPro"/>
</dbReference>
<evidence type="ECO:0000256" key="2">
    <source>
        <dbReference type="ARBA" id="ARBA00022499"/>
    </source>
</evidence>
<dbReference type="FunFam" id="1.20.1310.10:FF:000006">
    <property type="entry name" value="Cullin 3"/>
    <property type="match status" value="1"/>
</dbReference>
<keyword evidence="3" id="KW-0832">Ubl conjugation</keyword>
<dbReference type="SUPFAM" id="SSF46785">
    <property type="entry name" value="Winged helix' DNA-binding domain"/>
    <property type="match status" value="1"/>
</dbReference>
<name>A0A9W7GBK2_9STRA</name>
<reference evidence="8" key="1">
    <citation type="journal article" date="2023" name="Commun. Biol.">
        <title>Genome analysis of Parmales, the sister group of diatoms, reveals the evolutionary specialization of diatoms from phago-mixotrophs to photoautotrophs.</title>
        <authorList>
            <person name="Ban H."/>
            <person name="Sato S."/>
            <person name="Yoshikawa S."/>
            <person name="Yamada K."/>
            <person name="Nakamura Y."/>
            <person name="Ichinomiya M."/>
            <person name="Sato N."/>
            <person name="Blanc-Mathieu R."/>
            <person name="Endo H."/>
            <person name="Kuwata A."/>
            <person name="Ogata H."/>
        </authorList>
    </citation>
    <scope>NUCLEOTIDE SEQUENCE [LARGE SCALE GENOMIC DNA]</scope>
</reference>
<dbReference type="Pfam" id="PF26557">
    <property type="entry name" value="Cullin_AB"/>
    <property type="match status" value="1"/>
</dbReference>
<dbReference type="InterPro" id="IPR036390">
    <property type="entry name" value="WH_DNA-bd_sf"/>
</dbReference>
<dbReference type="OrthoDB" id="27073at2759"/>
<dbReference type="Gene3D" id="3.30.230.130">
    <property type="entry name" value="Cullin, Chain C, Domain 2"/>
    <property type="match status" value="1"/>
</dbReference>
<dbReference type="FunFam" id="1.10.10.10:FF:000014">
    <property type="entry name" value="Cullin 1"/>
    <property type="match status" value="1"/>
</dbReference>
<dbReference type="InterPro" id="IPR016159">
    <property type="entry name" value="Cullin_repeat-like_dom_sf"/>
</dbReference>
<gene>
    <name evidence="7" type="ORF">TrCOL_g10438</name>
</gene>
<evidence type="ECO:0000256" key="1">
    <source>
        <dbReference type="ARBA" id="ARBA00006019"/>
    </source>
</evidence>
<dbReference type="InterPro" id="IPR045093">
    <property type="entry name" value="Cullin"/>
</dbReference>
<protein>
    <recommendedName>
        <fullName evidence="6">Cullin family profile domain-containing protein</fullName>
    </recommendedName>
</protein>
<dbReference type="InterPro" id="IPR001373">
    <property type="entry name" value="Cullin_N"/>
</dbReference>
<dbReference type="GO" id="GO:0031461">
    <property type="term" value="C:cullin-RING ubiquitin ligase complex"/>
    <property type="evidence" value="ECO:0007669"/>
    <property type="project" value="InterPro"/>
</dbReference>
<dbReference type="Gene3D" id="1.20.1310.10">
    <property type="entry name" value="Cullin Repeats"/>
    <property type="match status" value="4"/>
</dbReference>
<proteinExistence type="inferred from homology"/>
<dbReference type="Pfam" id="PF10557">
    <property type="entry name" value="Cullin_Nedd8"/>
    <property type="match status" value="1"/>
</dbReference>
<dbReference type="EMBL" id="BRYA01000098">
    <property type="protein sequence ID" value="GMI39168.1"/>
    <property type="molecule type" value="Genomic_DNA"/>
</dbReference>
<dbReference type="GO" id="GO:0006511">
    <property type="term" value="P:ubiquitin-dependent protein catabolic process"/>
    <property type="evidence" value="ECO:0007669"/>
    <property type="project" value="InterPro"/>
</dbReference>
<evidence type="ECO:0000313" key="7">
    <source>
        <dbReference type="EMBL" id="GMI39168.1"/>
    </source>
</evidence>
<dbReference type="PANTHER" id="PTHR11932">
    <property type="entry name" value="CULLIN"/>
    <property type="match status" value="1"/>
</dbReference>
<organism evidence="7 8">
    <name type="scientific">Triparma columacea</name>
    <dbReference type="NCBI Taxonomy" id="722753"/>
    <lineage>
        <taxon>Eukaryota</taxon>
        <taxon>Sar</taxon>
        <taxon>Stramenopiles</taxon>
        <taxon>Ochrophyta</taxon>
        <taxon>Bolidophyceae</taxon>
        <taxon>Parmales</taxon>
        <taxon>Triparmaceae</taxon>
        <taxon>Triparma</taxon>
    </lineage>
</organism>
<dbReference type="FunFam" id="1.20.1310.10:FF:000002">
    <property type="entry name" value="cullin-3 isoform X1"/>
    <property type="match status" value="1"/>
</dbReference>
<dbReference type="FunFam" id="1.20.1310.10:FF:000001">
    <property type="entry name" value="Cullin 3"/>
    <property type="match status" value="1"/>
</dbReference>